<feature type="region of interest" description="Disordered" evidence="1">
    <location>
        <begin position="1"/>
        <end position="63"/>
    </location>
</feature>
<evidence type="ECO:0000313" key="2">
    <source>
        <dbReference type="EMBL" id="KAK7047532.1"/>
    </source>
</evidence>
<feature type="compositionally biased region" description="Polar residues" evidence="1">
    <location>
        <begin position="78"/>
        <end position="90"/>
    </location>
</feature>
<feature type="compositionally biased region" description="Polar residues" evidence="1">
    <location>
        <begin position="25"/>
        <end position="38"/>
    </location>
</feature>
<keyword evidence="3" id="KW-1185">Reference proteome</keyword>
<dbReference type="AlphaFoldDB" id="A0AAW0D9G2"/>
<accession>A0AAW0D9G2</accession>
<reference evidence="2 3" key="1">
    <citation type="submission" date="2024-01" db="EMBL/GenBank/DDBJ databases">
        <title>A draft genome for a cacao thread blight-causing isolate of Paramarasmius palmivorus.</title>
        <authorList>
            <person name="Baruah I.K."/>
            <person name="Bukari Y."/>
            <person name="Amoako-Attah I."/>
            <person name="Meinhardt L.W."/>
            <person name="Bailey B.A."/>
            <person name="Cohen S.P."/>
        </authorList>
    </citation>
    <scope>NUCLEOTIDE SEQUENCE [LARGE SCALE GENOMIC DNA]</scope>
    <source>
        <strain evidence="2 3">GH-12</strain>
    </source>
</reference>
<dbReference type="Proteomes" id="UP001383192">
    <property type="component" value="Unassembled WGS sequence"/>
</dbReference>
<sequence length="204" mass="22167">MAQPNSRALQLVLMYGSPSPAPELSSDNLAGNDTSNGHNDSHDGNERVFENDDSEGDLRIRKPTHFKRFARQFRCAKTSGTPTASSSNKDTVAATAGSSKRLVNDVRGAVGLNFRTDNSSSICGTSSNAALARPGSTASRITRERSSDVEEITQGEWKKTHRKAGKRVTEAHDVPAETKHVKLGDRFLDMYQIVADDDNDAFLT</sequence>
<evidence type="ECO:0000313" key="3">
    <source>
        <dbReference type="Proteomes" id="UP001383192"/>
    </source>
</evidence>
<protein>
    <submittedName>
        <fullName evidence="2">Uncharacterized protein</fullName>
    </submittedName>
</protein>
<feature type="region of interest" description="Disordered" evidence="1">
    <location>
        <begin position="76"/>
        <end position="99"/>
    </location>
</feature>
<dbReference type="EMBL" id="JAYKXP010000019">
    <property type="protein sequence ID" value="KAK7047532.1"/>
    <property type="molecule type" value="Genomic_DNA"/>
</dbReference>
<proteinExistence type="predicted"/>
<feature type="compositionally biased region" description="Basic and acidic residues" evidence="1">
    <location>
        <begin position="39"/>
        <end position="60"/>
    </location>
</feature>
<name>A0AAW0D9G2_9AGAR</name>
<comment type="caution">
    <text evidence="2">The sequence shown here is derived from an EMBL/GenBank/DDBJ whole genome shotgun (WGS) entry which is preliminary data.</text>
</comment>
<gene>
    <name evidence="2" type="ORF">VNI00_006298</name>
</gene>
<organism evidence="2 3">
    <name type="scientific">Paramarasmius palmivorus</name>
    <dbReference type="NCBI Taxonomy" id="297713"/>
    <lineage>
        <taxon>Eukaryota</taxon>
        <taxon>Fungi</taxon>
        <taxon>Dikarya</taxon>
        <taxon>Basidiomycota</taxon>
        <taxon>Agaricomycotina</taxon>
        <taxon>Agaricomycetes</taxon>
        <taxon>Agaricomycetidae</taxon>
        <taxon>Agaricales</taxon>
        <taxon>Marasmiineae</taxon>
        <taxon>Marasmiaceae</taxon>
        <taxon>Paramarasmius</taxon>
    </lineage>
</organism>
<evidence type="ECO:0000256" key="1">
    <source>
        <dbReference type="SAM" id="MobiDB-lite"/>
    </source>
</evidence>